<dbReference type="Proteomes" id="UP000033881">
    <property type="component" value="Unassembled WGS sequence"/>
</dbReference>
<name>A0A0G0M641_9BACT</name>
<gene>
    <name evidence="1" type="ORF">UT24_C0037G0021</name>
</gene>
<dbReference type="EMBL" id="LBWB01000037">
    <property type="protein sequence ID" value="KKQ98682.1"/>
    <property type="molecule type" value="Genomic_DNA"/>
</dbReference>
<comment type="caution">
    <text evidence="1">The sequence shown here is derived from an EMBL/GenBank/DDBJ whole genome shotgun (WGS) entry which is preliminary data.</text>
</comment>
<proteinExistence type="predicted"/>
<reference evidence="1 2" key="1">
    <citation type="journal article" date="2015" name="Nature">
        <title>rRNA introns, odd ribosomes, and small enigmatic genomes across a large radiation of phyla.</title>
        <authorList>
            <person name="Brown C.T."/>
            <person name="Hug L.A."/>
            <person name="Thomas B.C."/>
            <person name="Sharon I."/>
            <person name="Castelle C.J."/>
            <person name="Singh A."/>
            <person name="Wilkins M.J."/>
            <person name="Williams K.H."/>
            <person name="Banfield J.F."/>
        </authorList>
    </citation>
    <scope>NUCLEOTIDE SEQUENCE [LARGE SCALE GENOMIC DNA]</scope>
</reference>
<evidence type="ECO:0000313" key="2">
    <source>
        <dbReference type="Proteomes" id="UP000033881"/>
    </source>
</evidence>
<accession>A0A0G0M641</accession>
<sequence>MKIKGVSEQAIYNVAQSLGFRPDNVRRKGNYTLFVLRMALPTPPRKANPNHPALHYRKHGYSKNWTFAVCFHGHKEFMDRIFEINPNAIIRTCKAAYLGMNDFANKFESVGDLNAGSMLNPIRYRDMCDC</sequence>
<organism evidence="1 2">
    <name type="scientific">Candidatus Woesebacteria bacterium GW2011_GWB1_39_12</name>
    <dbReference type="NCBI Taxonomy" id="1618574"/>
    <lineage>
        <taxon>Bacteria</taxon>
        <taxon>Candidatus Woeseibacteriota</taxon>
    </lineage>
</organism>
<evidence type="ECO:0000313" key="1">
    <source>
        <dbReference type="EMBL" id="KKQ98682.1"/>
    </source>
</evidence>
<protein>
    <submittedName>
        <fullName evidence="1">Uncharacterized protein</fullName>
    </submittedName>
</protein>
<dbReference type="AlphaFoldDB" id="A0A0G0M641"/>